<dbReference type="EMBL" id="CP143423">
    <property type="protein sequence ID" value="WVX47058.1"/>
    <property type="molecule type" value="Genomic_DNA"/>
</dbReference>
<evidence type="ECO:0000313" key="2">
    <source>
        <dbReference type="EMBL" id="WVX47058.1"/>
    </source>
</evidence>
<feature type="chain" id="PRO_5045781430" evidence="1">
    <location>
        <begin position="24"/>
        <end position="390"/>
    </location>
</feature>
<feature type="signal peptide" evidence="1">
    <location>
        <begin position="1"/>
        <end position="23"/>
    </location>
</feature>
<reference evidence="3" key="2">
    <citation type="submission" date="2024-01" db="EMBL/GenBank/DDBJ databases">
        <title>Roseobacter fucihabitans sp. nov., isolated from the brown alga Fucus spiralis.</title>
        <authorList>
            <person name="Hahnke S."/>
            <person name="Berger M."/>
            <person name="Schlingloff A."/>
            <person name="Athale I."/>
            <person name="Neumann-Schaal M."/>
            <person name="Adenaya A."/>
            <person name="Poehlein A."/>
            <person name="Daniel R."/>
            <person name="Pertersen J."/>
            <person name="Brinkhoff T."/>
        </authorList>
    </citation>
    <scope>NUCLEOTIDE SEQUENCE [LARGE SCALE GENOMIC DNA]</scope>
    <source>
        <strain evidence="3">B14</strain>
    </source>
</reference>
<organism evidence="2 3">
    <name type="scientific">Roseobacter fucihabitans</name>
    <dbReference type="NCBI Taxonomy" id="1537242"/>
    <lineage>
        <taxon>Bacteria</taxon>
        <taxon>Pseudomonadati</taxon>
        <taxon>Pseudomonadota</taxon>
        <taxon>Alphaproteobacteria</taxon>
        <taxon>Rhodobacterales</taxon>
        <taxon>Roseobacteraceae</taxon>
        <taxon>Roseobacter</taxon>
    </lineage>
</organism>
<keyword evidence="3" id="KW-1185">Reference proteome</keyword>
<keyword evidence="1" id="KW-0732">Signal</keyword>
<dbReference type="Proteomes" id="UP001318682">
    <property type="component" value="Chromosome"/>
</dbReference>
<reference evidence="2 3" key="1">
    <citation type="submission" date="2015-07" db="EMBL/GenBank/DDBJ databases">
        <authorList>
            <person name="Voget S."/>
            <person name="Dogs M."/>
            <person name="Brinkhoff T.H."/>
            <person name="Daniel R."/>
        </authorList>
    </citation>
    <scope>NUCLEOTIDE SEQUENCE [LARGE SCALE GENOMIC DNA]</scope>
    <source>
        <strain evidence="2 3">B14</strain>
    </source>
</reference>
<evidence type="ECO:0000313" key="3">
    <source>
        <dbReference type="Proteomes" id="UP001318682"/>
    </source>
</evidence>
<gene>
    <name evidence="2" type="ORF">ROLI_001220</name>
</gene>
<dbReference type="RefSeq" id="WP_187428013.1">
    <property type="nucleotide sequence ID" value="NZ_CP143423.1"/>
</dbReference>
<proteinExistence type="predicted"/>
<protein>
    <submittedName>
        <fullName evidence="2">Uncharacterized protein</fullName>
    </submittedName>
</protein>
<evidence type="ECO:0000256" key="1">
    <source>
        <dbReference type="SAM" id="SignalP"/>
    </source>
</evidence>
<name>A0ABZ2BLT8_9RHOB</name>
<accession>A0ABZ2BLT8</accession>
<sequence>MTPYITPLFCWLTCFCLASLSTAQTLDPDPLGPLFDWQSQRCERWDIVDTPARAWRDDRGLVHLLAGAETSRASVGETLSLSMPRDCAPRLTSARNPDPALRDDRRWIASVFTDDGSRVAALVHAEYHGHRHKGRCAAARYMPCWRNAILAAQSVDGGRSFEVAQAPVATLPYRYDPAQSRRSGYFNPSNMFVHDGWLYAYFFAETYKAQKRGVCLMRRAIEGNPHSWRFWNGQDFTGRFADPYREPIADPERHVCMPLPGLKSVISSVIKQGKRFLAVTPMTARHSDGRMVSGIWTMQSTDLLRWEAPKLLIAAPLLWRRDCDLPYAVAYPSLLNPQSTSRMFDTVGEELWLIYVRIALNGDCKAQTQRDLIGHRINWPLQAVEVPEPK</sequence>